<dbReference type="AlphaFoldDB" id="A0A017SW40"/>
<dbReference type="RefSeq" id="WP_044249793.1">
    <property type="nucleotide sequence ID" value="NZ_ASRX01000086.1"/>
</dbReference>
<reference evidence="2 3" key="1">
    <citation type="submission" date="2013-05" db="EMBL/GenBank/DDBJ databases">
        <title>Genome assembly of Chondromyces apiculatus DSM 436.</title>
        <authorList>
            <person name="Sharma G."/>
            <person name="Khatri I."/>
            <person name="Kaur C."/>
            <person name="Mayilraj S."/>
            <person name="Subramanian S."/>
        </authorList>
    </citation>
    <scope>NUCLEOTIDE SEQUENCE [LARGE SCALE GENOMIC DNA]</scope>
    <source>
        <strain evidence="2 3">DSM 436</strain>
    </source>
</reference>
<feature type="transmembrane region" description="Helical" evidence="1">
    <location>
        <begin position="142"/>
        <end position="165"/>
    </location>
</feature>
<keyword evidence="3" id="KW-1185">Reference proteome</keyword>
<comment type="caution">
    <text evidence="2">The sequence shown here is derived from an EMBL/GenBank/DDBJ whole genome shotgun (WGS) entry which is preliminary data.</text>
</comment>
<organism evidence="2 3">
    <name type="scientific">Chondromyces apiculatus DSM 436</name>
    <dbReference type="NCBI Taxonomy" id="1192034"/>
    <lineage>
        <taxon>Bacteria</taxon>
        <taxon>Pseudomonadati</taxon>
        <taxon>Myxococcota</taxon>
        <taxon>Polyangia</taxon>
        <taxon>Polyangiales</taxon>
        <taxon>Polyangiaceae</taxon>
        <taxon>Chondromyces</taxon>
    </lineage>
</organism>
<dbReference type="STRING" id="1192034.CAP_8539"/>
<evidence type="ECO:0000313" key="2">
    <source>
        <dbReference type="EMBL" id="EYF01198.1"/>
    </source>
</evidence>
<feature type="transmembrane region" description="Helical" evidence="1">
    <location>
        <begin position="75"/>
        <end position="98"/>
    </location>
</feature>
<evidence type="ECO:0000256" key="1">
    <source>
        <dbReference type="SAM" id="Phobius"/>
    </source>
</evidence>
<protein>
    <recommendedName>
        <fullName evidence="4">DUF1109 domain-containing protein</fullName>
    </recommendedName>
</protein>
<feature type="transmembrane region" description="Helical" evidence="1">
    <location>
        <begin position="206"/>
        <end position="226"/>
    </location>
</feature>
<feature type="transmembrane region" description="Helical" evidence="1">
    <location>
        <begin position="50"/>
        <end position="69"/>
    </location>
</feature>
<evidence type="ECO:0008006" key="4">
    <source>
        <dbReference type="Google" id="ProtNLM"/>
    </source>
</evidence>
<feature type="transmembrane region" description="Helical" evidence="1">
    <location>
        <begin position="110"/>
        <end position="130"/>
    </location>
</feature>
<keyword evidence="1" id="KW-0812">Transmembrane</keyword>
<proteinExistence type="predicted"/>
<sequence length="229" mass="23384">MEPLFPGLDEIPDPAARVARHLARLPARLPTQESELSAEDSPTRPQRRRLLAFAGILSVGWIAGVVAWSGLRSDIGTPVTAASLVMLVVLAVVAAAWLMRPGRYGLPPGLRVVQALTLGLPAGFAALALLDAQPGGAVPLGATRACMLLGSFMALVPFSLAVLLLRRSLLTAPSWRGAAVGALSALLGAIGIHACCGCNALDHVLLGHGLPILGGLSLGAAAGAAWGRV</sequence>
<feature type="transmembrane region" description="Helical" evidence="1">
    <location>
        <begin position="177"/>
        <end position="194"/>
    </location>
</feature>
<dbReference type="InterPro" id="IPR009495">
    <property type="entry name" value="NrsF"/>
</dbReference>
<dbReference type="Pfam" id="PF06532">
    <property type="entry name" value="NrsF"/>
    <property type="match status" value="1"/>
</dbReference>
<evidence type="ECO:0000313" key="3">
    <source>
        <dbReference type="Proteomes" id="UP000019678"/>
    </source>
</evidence>
<name>A0A017SW40_9BACT</name>
<accession>A0A017SW40</accession>
<gene>
    <name evidence="2" type="ORF">CAP_8539</name>
</gene>
<keyword evidence="1" id="KW-1133">Transmembrane helix</keyword>
<dbReference type="Proteomes" id="UP000019678">
    <property type="component" value="Unassembled WGS sequence"/>
</dbReference>
<dbReference type="EMBL" id="ASRX01000086">
    <property type="protein sequence ID" value="EYF01198.1"/>
    <property type="molecule type" value="Genomic_DNA"/>
</dbReference>
<keyword evidence="1" id="KW-0472">Membrane</keyword>